<dbReference type="Proteomes" id="UP000247702">
    <property type="component" value="Unassembled WGS sequence"/>
</dbReference>
<name>A0A2Z6QSC0_9GLOM</name>
<evidence type="ECO:0000313" key="3">
    <source>
        <dbReference type="Proteomes" id="UP000247702"/>
    </source>
</evidence>
<dbReference type="SUPFAM" id="SSF56219">
    <property type="entry name" value="DNase I-like"/>
    <property type="match status" value="1"/>
</dbReference>
<keyword evidence="3" id="KW-1185">Reference proteome</keyword>
<evidence type="ECO:0008006" key="4">
    <source>
        <dbReference type="Google" id="ProtNLM"/>
    </source>
</evidence>
<proteinExistence type="predicted"/>
<gene>
    <name evidence="2" type="ORF">RclHR1_18890001</name>
</gene>
<accession>A0A2Z6QSC0</accession>
<dbReference type="InterPro" id="IPR036691">
    <property type="entry name" value="Endo/exonu/phosph_ase_sf"/>
</dbReference>
<evidence type="ECO:0000313" key="2">
    <source>
        <dbReference type="EMBL" id="GBB91522.1"/>
    </source>
</evidence>
<dbReference type="EMBL" id="BEXD01000989">
    <property type="protein sequence ID" value="GBB91522.1"/>
    <property type="molecule type" value="Genomic_DNA"/>
</dbReference>
<dbReference type="AlphaFoldDB" id="A0A2Z6QSC0"/>
<organism evidence="2 3">
    <name type="scientific">Rhizophagus clarus</name>
    <dbReference type="NCBI Taxonomy" id="94130"/>
    <lineage>
        <taxon>Eukaryota</taxon>
        <taxon>Fungi</taxon>
        <taxon>Fungi incertae sedis</taxon>
        <taxon>Mucoromycota</taxon>
        <taxon>Glomeromycotina</taxon>
        <taxon>Glomeromycetes</taxon>
        <taxon>Glomerales</taxon>
        <taxon>Glomeraceae</taxon>
        <taxon>Rhizophagus</taxon>
    </lineage>
</organism>
<evidence type="ECO:0000256" key="1">
    <source>
        <dbReference type="SAM" id="MobiDB-lite"/>
    </source>
</evidence>
<feature type="region of interest" description="Disordered" evidence="1">
    <location>
        <begin position="317"/>
        <end position="338"/>
    </location>
</feature>
<sequence length="397" mass="44972">MPSHMAHSNNRMTSANQTLILDCNNHIDNSHINNNNNIIVNNIGDKEQIEQCNDSHNENSHSIELVNQYKKDVTIYLSRQRLIYEAGHQHSKNDQSHQQMGNHQDANLADENSLYLDLLIAVHNIRGMGSNNTAHKLDDLMTLMQNDDTDIVDTITNKSIGYGVAIAVKMKWAKHITRPSQSLHIIAGDFNEIVDPELDKSTLSSNSQTASKHRQNVLHQLQALGFKDTFRLINNNLKAFTYKHSKGEDEELTYSRIDMLWMKAPENIIIKRVYIIPSEGCTNSDHDILITRLHTAEFLVNNRRHTKRAALDQPGIAATTRMDKERSRKANTHGKQSEAADISLVKRQIIDLDRTHRSNIELFQQACRDIASSPNHEDDTEAASGSHEVAKNVINAF</sequence>
<dbReference type="Gene3D" id="3.60.10.10">
    <property type="entry name" value="Endonuclease/exonuclease/phosphatase"/>
    <property type="match status" value="1"/>
</dbReference>
<reference evidence="2 3" key="1">
    <citation type="submission" date="2017-11" db="EMBL/GenBank/DDBJ databases">
        <title>The genome of Rhizophagus clarus HR1 reveals common genetic basis of auxotrophy among arbuscular mycorrhizal fungi.</title>
        <authorList>
            <person name="Kobayashi Y."/>
        </authorList>
    </citation>
    <scope>NUCLEOTIDE SEQUENCE [LARGE SCALE GENOMIC DNA]</scope>
    <source>
        <strain evidence="2 3">HR1</strain>
    </source>
</reference>
<comment type="caution">
    <text evidence="2">The sequence shown here is derived from an EMBL/GenBank/DDBJ whole genome shotgun (WGS) entry which is preliminary data.</text>
</comment>
<protein>
    <recommendedName>
        <fullName evidence="4">Endonuclease/exonuclease/phosphatase domain-containing protein</fullName>
    </recommendedName>
</protein>